<dbReference type="FunCoup" id="G3I3Y1">
    <property type="interactions" value="272"/>
</dbReference>
<dbReference type="CDD" id="cd07132">
    <property type="entry name" value="ALDH_F3AB"/>
    <property type="match status" value="2"/>
</dbReference>
<feature type="domain" description="Aldehyde dehydrogenase" evidence="6">
    <location>
        <begin position="9"/>
        <end position="426"/>
    </location>
</feature>
<protein>
    <submittedName>
        <fullName evidence="7">Aldehyde dehydrogenase family 3 member B1</fullName>
    </submittedName>
</protein>
<evidence type="ECO:0000259" key="6">
    <source>
        <dbReference type="Pfam" id="PF00171"/>
    </source>
</evidence>
<evidence type="ECO:0000256" key="2">
    <source>
        <dbReference type="ARBA" id="ARBA00023002"/>
    </source>
</evidence>
<accession>G3I3Y1</accession>
<dbReference type="InterPro" id="IPR016163">
    <property type="entry name" value="Ald_DH_C"/>
</dbReference>
<evidence type="ECO:0000256" key="1">
    <source>
        <dbReference type="ARBA" id="ARBA00009986"/>
    </source>
</evidence>
<dbReference type="SUPFAM" id="SSF53720">
    <property type="entry name" value="ALDH-like"/>
    <property type="match status" value="2"/>
</dbReference>
<dbReference type="PROSITE" id="PS00070">
    <property type="entry name" value="ALDEHYDE_DEHYDR_CYS"/>
    <property type="match status" value="2"/>
</dbReference>
<dbReference type="InterPro" id="IPR016161">
    <property type="entry name" value="Ald_DH/histidinol_DH"/>
</dbReference>
<dbReference type="InterPro" id="IPR016162">
    <property type="entry name" value="Ald_DH_N"/>
</dbReference>
<evidence type="ECO:0000313" key="7">
    <source>
        <dbReference type="EMBL" id="EGW12364.1"/>
    </source>
</evidence>
<reference evidence="8" key="1">
    <citation type="journal article" date="2011" name="Nat. Biotechnol.">
        <title>The genomic sequence of the Chinese hamster ovary (CHO)-K1 cell line.</title>
        <authorList>
            <person name="Xu X."/>
            <person name="Nagarajan H."/>
            <person name="Lewis N.E."/>
            <person name="Pan S."/>
            <person name="Cai Z."/>
            <person name="Liu X."/>
            <person name="Chen W."/>
            <person name="Xie M."/>
            <person name="Wang W."/>
            <person name="Hammond S."/>
            <person name="Andersen M.R."/>
            <person name="Neff N."/>
            <person name="Passarelli B."/>
            <person name="Koh W."/>
            <person name="Fan H.C."/>
            <person name="Wang J."/>
            <person name="Gui Y."/>
            <person name="Lee K.H."/>
            <person name="Betenbaugh M.J."/>
            <person name="Quake S.R."/>
            <person name="Famili I."/>
            <person name="Palsson B.O."/>
            <person name="Wang J."/>
        </authorList>
    </citation>
    <scope>NUCLEOTIDE SEQUENCE [LARGE SCALE GENOMIC DNA]</scope>
    <source>
        <strain evidence="8">CHO K1 cell line</strain>
    </source>
</reference>
<evidence type="ECO:0000256" key="4">
    <source>
        <dbReference type="PROSITE-ProRule" id="PRU10007"/>
    </source>
</evidence>
<keyword evidence="2 5" id="KW-0560">Oxidoreductase</keyword>
<dbReference type="eggNOG" id="KOG2456">
    <property type="taxonomic scope" value="Eukaryota"/>
</dbReference>
<keyword evidence="3" id="KW-0520">NAD</keyword>
<feature type="domain" description="Aldehyde dehydrogenase" evidence="6">
    <location>
        <begin position="461"/>
        <end position="880"/>
    </location>
</feature>
<dbReference type="InterPro" id="IPR012394">
    <property type="entry name" value="Aldehyde_DH_NAD(P)"/>
</dbReference>
<dbReference type="InterPro" id="IPR015590">
    <property type="entry name" value="Aldehyde_DH_dom"/>
</dbReference>
<proteinExistence type="inferred from homology"/>
<gene>
    <name evidence="7" type="ORF">I79_018152</name>
</gene>
<evidence type="ECO:0000256" key="5">
    <source>
        <dbReference type="RuleBase" id="RU003345"/>
    </source>
</evidence>
<name>G3I3Y1_CRIGR</name>
<organism evidence="7 8">
    <name type="scientific">Cricetulus griseus</name>
    <name type="common">Chinese hamster</name>
    <name type="synonym">Cricetulus barabensis griseus</name>
    <dbReference type="NCBI Taxonomy" id="10029"/>
    <lineage>
        <taxon>Eukaryota</taxon>
        <taxon>Metazoa</taxon>
        <taxon>Chordata</taxon>
        <taxon>Craniata</taxon>
        <taxon>Vertebrata</taxon>
        <taxon>Euteleostomi</taxon>
        <taxon>Mammalia</taxon>
        <taxon>Eutheria</taxon>
        <taxon>Euarchontoglires</taxon>
        <taxon>Glires</taxon>
        <taxon>Rodentia</taxon>
        <taxon>Myomorpha</taxon>
        <taxon>Muroidea</taxon>
        <taxon>Cricetidae</taxon>
        <taxon>Cricetinae</taxon>
        <taxon>Cricetulus</taxon>
    </lineage>
</organism>
<dbReference type="PANTHER" id="PTHR43570:SF6">
    <property type="entry name" value="ALDEHYDE DEHYDROGENASE FAMILY 3 MEMBER B2"/>
    <property type="match status" value="1"/>
</dbReference>
<dbReference type="GO" id="GO:0004029">
    <property type="term" value="F:aldehyde dehydrogenase (NAD+) activity"/>
    <property type="evidence" value="ECO:0007669"/>
    <property type="project" value="TreeGrafter"/>
</dbReference>
<comment type="similarity">
    <text evidence="1 5">Belongs to the aldehyde dehydrogenase family.</text>
</comment>
<dbReference type="Proteomes" id="UP000001075">
    <property type="component" value="Unassembled WGS sequence"/>
</dbReference>
<dbReference type="FunFam" id="3.40.605.10:FF:000004">
    <property type="entry name" value="Aldehyde dehydrogenase"/>
    <property type="match status" value="2"/>
</dbReference>
<evidence type="ECO:0000256" key="3">
    <source>
        <dbReference type="ARBA" id="ARBA00023027"/>
    </source>
</evidence>
<sequence length="921" mass="102050">MDPFEEKLQRLREAFNTGKTKQAKFRAEQLRSLGRFLQDNKKQLHDALAGDLGKSAFESDMSEIILCQNEVDLALKNLQTWMKDEPVSTNLLTKLSSAFIRKEPFGLVLIIAPWNYPLNLMILPLVGAIAAGNCVVLKPSEISKNTEKVLAELLPQYLDQSCFAVVLGGPEETGQLLTHKFDYIFFTGSPRVGKIVMAAATKHLTPITLELGGKNPCYVDDNCDPQTVANRVAWFRYFNAGQTCVAPDYILCSQEMQKRLGPALQNAITRFYGDNPQTSPNLGRIINQKHFKRLQGLLGCGRVAIGGQSNEAERYIAPTVLVDVQETEPVMQEEIFGPILPLVTVRSLDDAVDFITKQEKPLALYAYSNSCQVIKQVLARTSSGSFCGNDGFMHMTLSSLPFGGVGSSGMGRYHGKFSFDTFSNQRACLLSNPGMEKLNDVRYPPYSPCNQKLLRVDTSEDTLRKLREAFSTGRTRPAEFRTAQLQGLGRFLQDNKQQLQDALAKDVGKSAFESDMSEIILCQNEVDLALKNLQTWMKDEPVSTNLLTKLSSAFIRKEPFGLVLIIAPWNYPLNLMILPLVGAIAAGNCVVLKPSEISKNTEKVLAELLPQYLDQSCFAVVLGGPEETRQLLTHKFDYIFFTGSPQVGKIVMAAAAKHLTPITLELGGKNPCYVDDNCDPQTVANRVAWFRYFNAGQTCVAPDYILCSQEMQKRLGPALQNAITRFYGDNPQTSPVLGRIINQKHFKRLQGLLGCGRVAIGGQSDESERYIAPTVLVDVQASEAVMQEEIFGPILPLVTVKSLDEAIDFINQREKPLALYAFSNNNQVVNQMLERTSSGGFGGNDGFLYLTLPALPLGGVGNSGIGRYHGKFSFDTFSHQRACLLRSPGMEKLNDLRYPPYGPWNQQLISWAMDSQSCTLL</sequence>
<feature type="active site" evidence="4">
    <location>
        <position position="210"/>
    </location>
</feature>
<dbReference type="EMBL" id="JH001218">
    <property type="protein sequence ID" value="EGW12364.1"/>
    <property type="molecule type" value="Genomic_DNA"/>
</dbReference>
<dbReference type="PROSITE" id="PS00687">
    <property type="entry name" value="ALDEHYDE_DEHYDR_GLU"/>
    <property type="match status" value="2"/>
</dbReference>
<dbReference type="GO" id="GO:0005737">
    <property type="term" value="C:cytoplasm"/>
    <property type="evidence" value="ECO:0007669"/>
    <property type="project" value="TreeGrafter"/>
</dbReference>
<dbReference type="PaxDb" id="10029-XP_003509970.1"/>
<dbReference type="PANTHER" id="PTHR43570">
    <property type="entry name" value="ALDEHYDE DEHYDROGENASE"/>
    <property type="match status" value="1"/>
</dbReference>
<feature type="active site" evidence="4">
    <location>
        <position position="665"/>
    </location>
</feature>
<dbReference type="Gene3D" id="3.40.605.10">
    <property type="entry name" value="Aldehyde Dehydrogenase, Chain A, domain 1"/>
    <property type="match status" value="2"/>
</dbReference>
<dbReference type="Pfam" id="PF00171">
    <property type="entry name" value="Aldedh"/>
    <property type="match status" value="2"/>
</dbReference>
<dbReference type="AlphaFoldDB" id="G3I3Y1"/>
<dbReference type="Gene3D" id="3.40.309.10">
    <property type="entry name" value="Aldehyde Dehydrogenase, Chain A, domain 2"/>
    <property type="match status" value="2"/>
</dbReference>
<dbReference type="FunFam" id="3.40.309.10:FF:000003">
    <property type="entry name" value="Aldehyde dehydrogenase"/>
    <property type="match status" value="2"/>
</dbReference>
<dbReference type="InParanoid" id="G3I3Y1"/>
<dbReference type="STRING" id="10029.G3I3Y1"/>
<dbReference type="InterPro" id="IPR016160">
    <property type="entry name" value="Ald_DH_CS_CYS"/>
</dbReference>
<dbReference type="InterPro" id="IPR029510">
    <property type="entry name" value="Ald_DH_CS_GLU"/>
</dbReference>
<dbReference type="GO" id="GO:0004028">
    <property type="term" value="F:3-chloroallyl aldehyde dehydrogenase activity"/>
    <property type="evidence" value="ECO:0007669"/>
    <property type="project" value="TreeGrafter"/>
</dbReference>
<evidence type="ECO:0000313" key="8">
    <source>
        <dbReference type="Proteomes" id="UP000001075"/>
    </source>
</evidence>
<dbReference type="GO" id="GO:0006081">
    <property type="term" value="P:aldehyde metabolic process"/>
    <property type="evidence" value="ECO:0007669"/>
    <property type="project" value="InterPro"/>
</dbReference>